<proteinExistence type="predicted"/>
<gene>
    <name evidence="1" type="ORF">RUM44_013640</name>
</gene>
<sequence length="185" mass="21403">MLLVVKIHKLSEKCEVKCLNSIRSILPSVLNTRTRKLSILQVRFKFSLTFSSLVKAEFLCHWGQRVTHSSVLHGNRSGMIGQLAEETLWDTNRQASRFRYDVFDQINKDEEKGRSHFSSYWKKLEPPWTVSFSRRSEEGRAGLIDANHVTQTNSKIFLRCRQPENYNALANDGNLNVSMSTSRRL</sequence>
<dbReference type="EMBL" id="JAWJWF010000001">
    <property type="protein sequence ID" value="KAK6641920.1"/>
    <property type="molecule type" value="Genomic_DNA"/>
</dbReference>
<keyword evidence="2" id="KW-1185">Reference proteome</keyword>
<evidence type="ECO:0000313" key="2">
    <source>
        <dbReference type="Proteomes" id="UP001359485"/>
    </source>
</evidence>
<dbReference type="Proteomes" id="UP001359485">
    <property type="component" value="Unassembled WGS sequence"/>
</dbReference>
<evidence type="ECO:0000313" key="1">
    <source>
        <dbReference type="EMBL" id="KAK6641920.1"/>
    </source>
</evidence>
<accession>A0ABR1BGY7</accession>
<reference evidence="1 2" key="1">
    <citation type="submission" date="2023-09" db="EMBL/GenBank/DDBJ databases">
        <title>Genomes of two closely related lineages of the louse Polyplax serrata with different host specificities.</title>
        <authorList>
            <person name="Martinu J."/>
            <person name="Tarabai H."/>
            <person name="Stefka J."/>
            <person name="Hypsa V."/>
        </authorList>
    </citation>
    <scope>NUCLEOTIDE SEQUENCE [LARGE SCALE GENOMIC DNA]</scope>
    <source>
        <strain evidence="1">98ZLc_SE</strain>
    </source>
</reference>
<protein>
    <submittedName>
        <fullName evidence="1">Uncharacterized protein</fullName>
    </submittedName>
</protein>
<organism evidence="1 2">
    <name type="scientific">Polyplax serrata</name>
    <name type="common">Common mouse louse</name>
    <dbReference type="NCBI Taxonomy" id="468196"/>
    <lineage>
        <taxon>Eukaryota</taxon>
        <taxon>Metazoa</taxon>
        <taxon>Ecdysozoa</taxon>
        <taxon>Arthropoda</taxon>
        <taxon>Hexapoda</taxon>
        <taxon>Insecta</taxon>
        <taxon>Pterygota</taxon>
        <taxon>Neoptera</taxon>
        <taxon>Paraneoptera</taxon>
        <taxon>Psocodea</taxon>
        <taxon>Troctomorpha</taxon>
        <taxon>Phthiraptera</taxon>
        <taxon>Anoplura</taxon>
        <taxon>Polyplacidae</taxon>
        <taxon>Polyplax</taxon>
    </lineage>
</organism>
<comment type="caution">
    <text evidence="1">The sequence shown here is derived from an EMBL/GenBank/DDBJ whole genome shotgun (WGS) entry which is preliminary data.</text>
</comment>
<name>A0ABR1BGY7_POLSC</name>